<dbReference type="Proteomes" id="UP000092698">
    <property type="component" value="Chromosome"/>
</dbReference>
<keyword evidence="3" id="KW-1185">Reference proteome</keyword>
<evidence type="ECO:0000256" key="1">
    <source>
        <dbReference type="SAM" id="SignalP"/>
    </source>
</evidence>
<dbReference type="AlphaFoldDB" id="A0A1C7D609"/>
<gene>
    <name evidence="2" type="ORF">A6F65_00576</name>
</gene>
<reference evidence="2 3" key="1">
    <citation type="submission" date="2016-07" db="EMBL/GenBank/DDBJ databases">
        <title>Complete genome sequence of Altererythrobacter namhicola JCM 16345T, containing esterase-encoding genes.</title>
        <authorList>
            <person name="Cheng H."/>
            <person name="Wu Y.-H."/>
            <person name="Jian S.-L."/>
            <person name="Huo Y.-Y."/>
            <person name="Wang C.-S."/>
            <person name="Xu X.-W."/>
        </authorList>
    </citation>
    <scope>NUCLEOTIDE SEQUENCE [LARGE SCALE GENOMIC DNA]</scope>
    <source>
        <strain evidence="2 3">JCM 16345</strain>
    </source>
</reference>
<evidence type="ECO:0000313" key="3">
    <source>
        <dbReference type="Proteomes" id="UP000092698"/>
    </source>
</evidence>
<keyword evidence="1" id="KW-0732">Signal</keyword>
<sequence length="65" mass="6554">MTWRREWLAAAIAAAALLLLAAMVMAAAPDAPSGPATRSSGEASVLPMFTSLAAHTAASKETGNV</sequence>
<proteinExistence type="predicted"/>
<dbReference type="InterPro" id="IPR006311">
    <property type="entry name" value="TAT_signal"/>
</dbReference>
<dbReference type="STRING" id="645517.A6F65_00576"/>
<dbReference type="EMBL" id="CP016545">
    <property type="protein sequence ID" value="ANU06899.1"/>
    <property type="molecule type" value="Genomic_DNA"/>
</dbReference>
<protein>
    <submittedName>
        <fullName evidence="2">Uncharacterized protein</fullName>
    </submittedName>
</protein>
<feature type="chain" id="PRO_5008884296" evidence="1">
    <location>
        <begin position="27"/>
        <end position="65"/>
    </location>
</feature>
<dbReference type="KEGG" id="anh:A6F65_00576"/>
<name>A0A1C7D609_9SPHN</name>
<dbReference type="PROSITE" id="PS51318">
    <property type="entry name" value="TAT"/>
    <property type="match status" value="1"/>
</dbReference>
<organism evidence="2 3">
    <name type="scientific">Paraurantiacibacter namhicola</name>
    <dbReference type="NCBI Taxonomy" id="645517"/>
    <lineage>
        <taxon>Bacteria</taxon>
        <taxon>Pseudomonadati</taxon>
        <taxon>Pseudomonadota</taxon>
        <taxon>Alphaproteobacteria</taxon>
        <taxon>Sphingomonadales</taxon>
        <taxon>Erythrobacteraceae</taxon>
        <taxon>Paraurantiacibacter</taxon>
    </lineage>
</organism>
<evidence type="ECO:0000313" key="2">
    <source>
        <dbReference type="EMBL" id="ANU06899.1"/>
    </source>
</evidence>
<accession>A0A1C7D609</accession>
<feature type="signal peptide" evidence="1">
    <location>
        <begin position="1"/>
        <end position="26"/>
    </location>
</feature>